<proteinExistence type="predicted"/>
<dbReference type="Proteomes" id="UP000198736">
    <property type="component" value="Unassembled WGS sequence"/>
</dbReference>
<sequence length="48" mass="5367">MNWEGPSFVEVKMDAEINSYQDDLRDAPGAKEPPTESSVLLVKVGERM</sequence>
<protein>
    <submittedName>
        <fullName evidence="1">Uncharacterized protein</fullName>
    </submittedName>
</protein>
<organism evidence="1 2">
    <name type="scientific">Candidatus Nitrospira nitrificans</name>
    <dbReference type="NCBI Taxonomy" id="1742973"/>
    <lineage>
        <taxon>Bacteria</taxon>
        <taxon>Pseudomonadati</taxon>
        <taxon>Nitrospirota</taxon>
        <taxon>Nitrospiria</taxon>
        <taxon>Nitrospirales</taxon>
        <taxon>Nitrospiraceae</taxon>
        <taxon>Nitrospira</taxon>
    </lineage>
</organism>
<name>A0A0S4LSD1_9BACT</name>
<keyword evidence="2" id="KW-1185">Reference proteome</keyword>
<evidence type="ECO:0000313" key="2">
    <source>
        <dbReference type="Proteomes" id="UP000198736"/>
    </source>
</evidence>
<evidence type="ECO:0000313" key="1">
    <source>
        <dbReference type="EMBL" id="CUS39613.1"/>
    </source>
</evidence>
<dbReference type="RefSeq" id="WP_175304716.1">
    <property type="nucleotide sequence ID" value="NZ_CZPZ01000035.1"/>
</dbReference>
<gene>
    <name evidence="1" type="ORF">COMA2_80080</name>
</gene>
<reference evidence="2" key="1">
    <citation type="submission" date="2015-10" db="EMBL/GenBank/DDBJ databases">
        <authorList>
            <person name="Luecker S."/>
            <person name="Luecker S."/>
        </authorList>
    </citation>
    <scope>NUCLEOTIDE SEQUENCE [LARGE SCALE GENOMIC DNA]</scope>
</reference>
<dbReference type="STRING" id="1742973.COMA2_80080"/>
<dbReference type="AlphaFoldDB" id="A0A0S4LSD1"/>
<accession>A0A0S4LSD1</accession>
<dbReference type="EMBL" id="CZPZ01000035">
    <property type="protein sequence ID" value="CUS39613.1"/>
    <property type="molecule type" value="Genomic_DNA"/>
</dbReference>